<name>A0A382B7N1_9ZZZZ</name>
<gene>
    <name evidence="1" type="ORF">METZ01_LOCUS162553</name>
</gene>
<reference evidence="1" key="1">
    <citation type="submission" date="2018-05" db="EMBL/GenBank/DDBJ databases">
        <authorList>
            <person name="Lanie J.A."/>
            <person name="Ng W.-L."/>
            <person name="Kazmierczak K.M."/>
            <person name="Andrzejewski T.M."/>
            <person name="Davidsen T.M."/>
            <person name="Wayne K.J."/>
            <person name="Tettelin H."/>
            <person name="Glass J.I."/>
            <person name="Rusch D."/>
            <person name="Podicherti R."/>
            <person name="Tsui H.-C.T."/>
            <person name="Winkler M.E."/>
        </authorList>
    </citation>
    <scope>NUCLEOTIDE SEQUENCE</scope>
</reference>
<sequence length="126" mass="15141">MRLYELRREEKMREARTWVIRSFHPQSVEDFLATMKTDEYTYMRMVTSYWDMAASFVVHGAIDPEMFRAVSGEMLAVYCKVEHMIDELREVQKPFPYRHIEQVVADWPGADQIMGRFREYFKSLAE</sequence>
<dbReference type="AlphaFoldDB" id="A0A382B7N1"/>
<evidence type="ECO:0000313" key="1">
    <source>
        <dbReference type="EMBL" id="SVB09699.1"/>
    </source>
</evidence>
<accession>A0A382B7N1</accession>
<proteinExistence type="predicted"/>
<dbReference type="Pfam" id="PF15956">
    <property type="entry name" value="DUF4760"/>
    <property type="match status" value="1"/>
</dbReference>
<protein>
    <submittedName>
        <fullName evidence="1">Uncharacterized protein</fullName>
    </submittedName>
</protein>
<dbReference type="InterPro" id="IPR031876">
    <property type="entry name" value="DUF4760"/>
</dbReference>
<dbReference type="EMBL" id="UINC01028544">
    <property type="protein sequence ID" value="SVB09699.1"/>
    <property type="molecule type" value="Genomic_DNA"/>
</dbReference>
<organism evidence="1">
    <name type="scientific">marine metagenome</name>
    <dbReference type="NCBI Taxonomy" id="408172"/>
    <lineage>
        <taxon>unclassified sequences</taxon>
        <taxon>metagenomes</taxon>
        <taxon>ecological metagenomes</taxon>
    </lineage>
</organism>